<dbReference type="EMBL" id="SSMQ01000007">
    <property type="protein sequence ID" value="TKD10198.1"/>
    <property type="molecule type" value="Genomic_DNA"/>
</dbReference>
<sequence length="985" mass="106809">MDSLLQAVRKACPPGLWTKGVNLARDGAVILDRRTATELTYRIRVPGVAIAPTVTLYVADEEWTCDCGGKFDPCQHVAAAVIVAAQSPEGQRPATGTDAGPRTAPVPQRALGKIEYEFSRDAGTLFLERAVIFPDGRREPFQGSITNRVSRGDLPVLPTHEDITIDRMFSTWKGGVVPLSRVRELFALLEAVPSVLFDGFPVRTNKQAVRPSAVVLDGKNGGVLVRVEKDPSVDEVIARGAARTGDVLRPLGDTSITGDAWEKLPMERHVAKEELGTFVTKILPDLDKHTRLVVRTRRLPGVARKGRPRISIELSQAGHTLSVLPLLVYGDPPEARVDQNVLVHLGGTVPVRDEAEERRLIERLRDELNLIPGRRVDLDGEAALRFAQKLKGFRGGEQGETLGELFGKRPLVPRFDIQGDGFDVVFESFAEGGEEGGATKHASGAAVIRAWKDGLDIVPLEGGGFAPLPSDWLSRFGDRVADLLAARAETDDQTIPPALLPALARLCEEIDAPRPPGFSRLAPLLEGFSGIPEAPLPGGLSATLRSYQRRGIDWLSFLRDTGLGGILADDMGLGKTLQALASTRGRALVVCPKSVLFNWEAEIRKFRPNLSVALYHGPKRALDPKADVTLTTYSMLRIDIEALSAVEWDTIVLDEAQAIKNPDSQVARAAYALRGKFKVALSGTPVENRLEELWSQMHFANRGLLGGRGDFKERYAGPIEAGHAGAAERLRERIRPFVLRRLKREVAPELPPRTDRVLSVELDDKERAVYDAVRAATLNDVVKRLAEGGSVLAALEALLRLRQAACHAALVPGQVANASSKVEALVEALADAAADGHKALVFSQWTSLLDLVEPHLAEVGISFNRLDGSTVDRAGVVNEFQAEGGPPVMLLSLKAGGTGLNLTAADHVFLLDPWWNPAVEDQAADRAHRIGQDKPVFVYRLVAKDTVEERILALQEKKRLVADAALGEAAQAAAITRDDLLALLS</sequence>
<evidence type="ECO:0000313" key="8">
    <source>
        <dbReference type="EMBL" id="TKD10198.1"/>
    </source>
</evidence>
<dbReference type="GO" id="GO:0004386">
    <property type="term" value="F:helicase activity"/>
    <property type="evidence" value="ECO:0007669"/>
    <property type="project" value="UniProtKB-KW"/>
</dbReference>
<keyword evidence="4" id="KW-0863">Zinc-finger</keyword>
<feature type="domain" description="Helicase C-terminal" evidence="7">
    <location>
        <begin position="821"/>
        <end position="981"/>
    </location>
</feature>
<dbReference type="InterPro" id="IPR050628">
    <property type="entry name" value="SNF2_RAD54_helicase_TF"/>
</dbReference>
<dbReference type="CDD" id="cd18793">
    <property type="entry name" value="SF2_C_SNF"/>
    <property type="match status" value="1"/>
</dbReference>
<dbReference type="InterPro" id="IPR038718">
    <property type="entry name" value="SNF2-like_sf"/>
</dbReference>
<dbReference type="GO" id="GO:0006281">
    <property type="term" value="P:DNA repair"/>
    <property type="evidence" value="ECO:0007669"/>
    <property type="project" value="TreeGrafter"/>
</dbReference>
<dbReference type="Pfam" id="PF00176">
    <property type="entry name" value="SNF2-rel_dom"/>
    <property type="match status" value="1"/>
</dbReference>
<comment type="caution">
    <text evidence="8">The sequence shown here is derived from an EMBL/GenBank/DDBJ whole genome shotgun (WGS) entry which is preliminary data.</text>
</comment>
<dbReference type="GO" id="GO:0008094">
    <property type="term" value="F:ATP-dependent activity, acting on DNA"/>
    <property type="evidence" value="ECO:0007669"/>
    <property type="project" value="TreeGrafter"/>
</dbReference>
<dbReference type="SMART" id="SM00487">
    <property type="entry name" value="DEXDc"/>
    <property type="match status" value="1"/>
</dbReference>
<feature type="domain" description="Helicase ATP-binding" evidence="6">
    <location>
        <begin position="556"/>
        <end position="703"/>
    </location>
</feature>
<evidence type="ECO:0000259" key="6">
    <source>
        <dbReference type="PROSITE" id="PS51192"/>
    </source>
</evidence>
<gene>
    <name evidence="8" type="ORF">E8A74_09290</name>
</gene>
<dbReference type="RefSeq" id="WP_136928598.1">
    <property type="nucleotide sequence ID" value="NZ_SSMQ01000007.1"/>
</dbReference>
<evidence type="ECO:0000256" key="1">
    <source>
        <dbReference type="ARBA" id="ARBA00022741"/>
    </source>
</evidence>
<dbReference type="PROSITE" id="PS51192">
    <property type="entry name" value="HELICASE_ATP_BIND_1"/>
    <property type="match status" value="1"/>
</dbReference>
<dbReference type="PANTHER" id="PTHR45626">
    <property type="entry name" value="TRANSCRIPTION TERMINATION FACTOR 2-RELATED"/>
    <property type="match status" value="1"/>
</dbReference>
<name>A0A4U1JGE7_9BACT</name>
<proteinExistence type="predicted"/>
<reference evidence="8 9" key="1">
    <citation type="submission" date="2019-04" db="EMBL/GenBank/DDBJ databases">
        <authorList>
            <person name="Li Y."/>
            <person name="Wang J."/>
        </authorList>
    </citation>
    <scope>NUCLEOTIDE SEQUENCE [LARGE SCALE GENOMIC DNA]</scope>
    <source>
        <strain evidence="8 9">DSM 14668</strain>
    </source>
</reference>
<dbReference type="Pfam" id="PF00271">
    <property type="entry name" value="Helicase_C"/>
    <property type="match status" value="1"/>
</dbReference>
<dbReference type="InterPro" id="IPR014001">
    <property type="entry name" value="Helicase_ATP-bd"/>
</dbReference>
<dbReference type="InterPro" id="IPR007527">
    <property type="entry name" value="Znf_SWIM"/>
</dbReference>
<keyword evidence="9" id="KW-1185">Reference proteome</keyword>
<evidence type="ECO:0000256" key="3">
    <source>
        <dbReference type="ARBA" id="ARBA00022840"/>
    </source>
</evidence>
<evidence type="ECO:0000259" key="7">
    <source>
        <dbReference type="PROSITE" id="PS51194"/>
    </source>
</evidence>
<keyword evidence="3" id="KW-0067">ATP-binding</keyword>
<dbReference type="GO" id="GO:0016787">
    <property type="term" value="F:hydrolase activity"/>
    <property type="evidence" value="ECO:0007669"/>
    <property type="project" value="UniProtKB-KW"/>
</dbReference>
<dbReference type="OrthoDB" id="9814088at2"/>
<organism evidence="8 9">
    <name type="scientific">Polyangium fumosum</name>
    <dbReference type="NCBI Taxonomy" id="889272"/>
    <lineage>
        <taxon>Bacteria</taxon>
        <taxon>Pseudomonadati</taxon>
        <taxon>Myxococcota</taxon>
        <taxon>Polyangia</taxon>
        <taxon>Polyangiales</taxon>
        <taxon>Polyangiaceae</taxon>
        <taxon>Polyangium</taxon>
    </lineage>
</organism>
<dbReference type="PROSITE" id="PS50966">
    <property type="entry name" value="ZF_SWIM"/>
    <property type="match status" value="1"/>
</dbReference>
<dbReference type="InterPro" id="IPR049730">
    <property type="entry name" value="SNF2/RAD54-like_C"/>
</dbReference>
<protein>
    <submittedName>
        <fullName evidence="8">DEAD/DEAH box helicase</fullName>
    </submittedName>
</protein>
<dbReference type="SUPFAM" id="SSF52540">
    <property type="entry name" value="P-loop containing nucleoside triphosphate hydrolases"/>
    <property type="match status" value="2"/>
</dbReference>
<keyword evidence="4" id="KW-0862">Zinc</keyword>
<dbReference type="Gene3D" id="3.40.50.10810">
    <property type="entry name" value="Tandem AAA-ATPase domain"/>
    <property type="match status" value="1"/>
</dbReference>
<dbReference type="PROSITE" id="PS51194">
    <property type="entry name" value="HELICASE_CTER"/>
    <property type="match status" value="1"/>
</dbReference>
<keyword evidence="1" id="KW-0547">Nucleotide-binding</keyword>
<dbReference type="InterPro" id="IPR027417">
    <property type="entry name" value="P-loop_NTPase"/>
</dbReference>
<accession>A0A4U1JGE7</accession>
<keyword evidence="2" id="KW-0378">Hydrolase</keyword>
<dbReference type="Proteomes" id="UP000309215">
    <property type="component" value="Unassembled WGS sequence"/>
</dbReference>
<evidence type="ECO:0000259" key="5">
    <source>
        <dbReference type="PROSITE" id="PS50966"/>
    </source>
</evidence>
<dbReference type="AlphaFoldDB" id="A0A4U1JGE7"/>
<dbReference type="InterPro" id="IPR000330">
    <property type="entry name" value="SNF2_N"/>
</dbReference>
<dbReference type="Gene3D" id="3.40.50.300">
    <property type="entry name" value="P-loop containing nucleotide triphosphate hydrolases"/>
    <property type="match status" value="1"/>
</dbReference>
<keyword evidence="8" id="KW-0347">Helicase</keyword>
<keyword evidence="4" id="KW-0479">Metal-binding</keyword>
<feature type="domain" description="SWIM-type" evidence="5">
    <location>
        <begin position="52"/>
        <end position="85"/>
    </location>
</feature>
<dbReference type="CDD" id="cd18012">
    <property type="entry name" value="DEXQc_arch_SWI2_SNF2"/>
    <property type="match status" value="1"/>
</dbReference>
<dbReference type="InterPro" id="IPR001650">
    <property type="entry name" value="Helicase_C-like"/>
</dbReference>
<dbReference type="GO" id="GO:0008270">
    <property type="term" value="F:zinc ion binding"/>
    <property type="evidence" value="ECO:0007669"/>
    <property type="project" value="UniProtKB-KW"/>
</dbReference>
<evidence type="ECO:0000256" key="4">
    <source>
        <dbReference type="PROSITE-ProRule" id="PRU00325"/>
    </source>
</evidence>
<dbReference type="SMART" id="SM00490">
    <property type="entry name" value="HELICc"/>
    <property type="match status" value="1"/>
</dbReference>
<evidence type="ECO:0000256" key="2">
    <source>
        <dbReference type="ARBA" id="ARBA00022801"/>
    </source>
</evidence>
<dbReference type="Pfam" id="PF04434">
    <property type="entry name" value="SWIM"/>
    <property type="match status" value="1"/>
</dbReference>
<evidence type="ECO:0000313" key="9">
    <source>
        <dbReference type="Proteomes" id="UP000309215"/>
    </source>
</evidence>
<dbReference type="GO" id="GO:0005524">
    <property type="term" value="F:ATP binding"/>
    <property type="evidence" value="ECO:0007669"/>
    <property type="project" value="UniProtKB-KW"/>
</dbReference>